<name>A0A0V1AJQ6_TRISP</name>
<sequence>MANLALLDHTLFSTITTTILLPYTFDGQISGGTTCIPVIQARCSRIIHRFREEQLLEVSM</sequence>
<evidence type="ECO:0000313" key="2">
    <source>
        <dbReference type="Proteomes" id="UP000054776"/>
    </source>
</evidence>
<dbReference type="AlphaFoldDB" id="A0A0V1AJQ6"/>
<dbReference type="Proteomes" id="UP000054776">
    <property type="component" value="Unassembled WGS sequence"/>
</dbReference>
<proteinExistence type="predicted"/>
<dbReference type="InParanoid" id="A0A0V1AJQ6"/>
<organism evidence="1 2">
    <name type="scientific">Trichinella spiralis</name>
    <name type="common">Trichina worm</name>
    <dbReference type="NCBI Taxonomy" id="6334"/>
    <lineage>
        <taxon>Eukaryota</taxon>
        <taxon>Metazoa</taxon>
        <taxon>Ecdysozoa</taxon>
        <taxon>Nematoda</taxon>
        <taxon>Enoplea</taxon>
        <taxon>Dorylaimia</taxon>
        <taxon>Trichinellida</taxon>
        <taxon>Trichinellidae</taxon>
        <taxon>Trichinella</taxon>
    </lineage>
</organism>
<accession>A0A0V1AJQ6</accession>
<evidence type="ECO:0000313" key="1">
    <source>
        <dbReference type="EMBL" id="KRY25047.1"/>
    </source>
</evidence>
<gene>
    <name evidence="1" type="ORF">T01_12475</name>
</gene>
<comment type="caution">
    <text evidence="1">The sequence shown here is derived from an EMBL/GenBank/DDBJ whole genome shotgun (WGS) entry which is preliminary data.</text>
</comment>
<dbReference type="EMBL" id="JYDH01001221">
    <property type="protein sequence ID" value="KRY25047.1"/>
    <property type="molecule type" value="Genomic_DNA"/>
</dbReference>
<keyword evidence="2" id="KW-1185">Reference proteome</keyword>
<protein>
    <submittedName>
        <fullName evidence="1">Uncharacterized protein</fullName>
    </submittedName>
</protein>
<reference evidence="1 2" key="1">
    <citation type="submission" date="2015-01" db="EMBL/GenBank/DDBJ databases">
        <title>Evolution of Trichinella species and genotypes.</title>
        <authorList>
            <person name="Korhonen P.K."/>
            <person name="Edoardo P."/>
            <person name="Giuseppe L.R."/>
            <person name="Gasser R.B."/>
        </authorList>
    </citation>
    <scope>NUCLEOTIDE SEQUENCE [LARGE SCALE GENOMIC DNA]</scope>
    <source>
        <strain evidence="1">ISS3</strain>
    </source>
</reference>